<proteinExistence type="predicted"/>
<dbReference type="InterPro" id="IPR052575">
    <property type="entry name" value="SSU_processome_comp_20"/>
</dbReference>
<dbReference type="PANTHER" id="PTHR17695:SF11">
    <property type="entry name" value="SMALL SUBUNIT PROCESSOME COMPONENT 20 HOMOLOG"/>
    <property type="match status" value="1"/>
</dbReference>
<evidence type="ECO:0000313" key="5">
    <source>
        <dbReference type="EMBL" id="KAG2222075.1"/>
    </source>
</evidence>
<feature type="domain" description="U3 small nucleolar RNA-associated protein 20" evidence="3">
    <location>
        <begin position="1459"/>
        <end position="1677"/>
    </location>
</feature>
<evidence type="ECO:0000259" key="3">
    <source>
        <dbReference type="Pfam" id="PF20416"/>
    </source>
</evidence>
<feature type="non-terminal residue" evidence="5">
    <location>
        <position position="1"/>
    </location>
</feature>
<sequence length="2385" mass="272932">EALHAAEGILALGSLESVLSGGRLILESIVTFDNVTLVYGFFLSLSKLEWDDFAQVMLPYIVKYTAEKFAKYPEQTVLLLAELTSDGALELPEGTLSSSLTTEGLLRLPAVKGKSIADELLAMLHKSYDWDKERDILNEIDINNNELESTPTISLLSAVVYVLSRIQINLDSALEALLALIDSITNHLALQSKENNNVINTPLVIAHKNFVLEALMGQAIESLAKLAATNNAAEKTSHLHDKLVGYMLEHHGHNEMVLRGVFHYLDMLRSETQYEKHFTLQQLEQVYPLIKENLGSYQLNSRLYTCKIIALYDQPLMEKDKQHIDDEPCELPQVAVDLEEASMSLVDFRDKVRFTQKLGVILDTGRVPEIYSDFVLRYGLGILTIQLRPLWTEVKKILAACADMDPEQYWQLCFGELSKFDDQKQLVRDGFMSDVLSAANALPPTIASKRATKTGNISFECHVLNKFSGIQDYSMALMGNEQSIGFVKLFVKLSGQENARMDYWHYYSLILQTLKGTPGITEKRARHLIPTFFKFVEKEFNSILKEDEHLNDEEPKMKEDDAMDIDTDEQEDFKLLRRTPNITKTRMISWLDMFSAFTNPKVMYKTDDMYSILMRLLSKGEVGLQKAALEVVFTWKNRSVIQYTDNLRNLLNEQRFRHEVFAFLSTDEVQASIDPAHRTELMPIIMRILYGRLVQPAARRGKSGARVNKESRRNAILSAVSICQPTEIQYFIDLALAPFKSILELPDGLHDNKTGALTEFKLNEHGNELLEKINMGRQAGFLTMLEGLMAAMRTKIEVYLPTLLKLVLYIGQFTQRRKTGDDKEEDEEKQQDEEATQQYQATAKSKDIHSAAVKRMVEAFKLNVDFNFTPYLPVIFNAFITPRLDALPNEAPQGKLAIMAMFRTWVERRDRVTYFADYNKQLLPQLYGILGAPTIKESVLKDVLDIIDTLLNYCDEEMEADDSSVSLKDKLFVPHVDSLLQHLHFRLTKSKDETQFGNGLYSVRQIAIVSRIAPLTTNGEQAGVIVDLLLPNLRKSSRIIPEKTKEHILSVWAKFIRLIPGFKEMKLVYSQYYSAASQLFSSLRSRECRTALVNVFQAFVDVNPALTKVGELLRDMNTYSAKRLDQPDYDGILDALNSVADDLYPTFDHQQWLPLLHQFVHNMHDQEEMALRGAATHCMTVYLKATKEQTDPEEKRLLLNYVTHMIFPAIKRGLTNHIELIRLEFVNLLNAGVHTFPELPVFEDMVVLLGGDEEANFFNNIYHMQLHRRVRALARLGETAETGAIKPTTINSVFIPLVTAFFYETDRIKDHNLINQCCATITSLVGQLGWTRYYGMFRTYMDLIAKKPDMEKVYLKVISAILDAFHFDLKDVEVTDEQAVSVMGRQKVRIHFTSSEQFAREENAKEAKEQAKGENGEEQEKEEEDQKQKEEPKDLAVKIHDTVIHRMLPALNNYLTKTETKQAALIRVPIALGVAKLLRALPERSMRTNLPGLLVSLCQMIRSRALDVRETLRETLLKVNAYLGPAYLSFIIKELKTALTKGYEVHVLGYTVNVLLADTIPRLEVGQLDYCLEDIVDILINDIFGKTGQEKEADEMTGKIKEAKSQKSLGTFESLSKVIHFANLPIMLMPLKDVMSETQSLKILRKVDDILKRTAAGLVRNPEFESLELLEFANGLITENLDTYKAKAQEKIVKSQMEKNYEVQLKRIDTTIKDHLVTNAYRFVDFGLHLLLTALRRNKFDSNLEEHREKLNPLVPLVSNTLHSNHTSSIILGTKIMRILITYPLDEVPNAIPAVMKRSFQLIKNVGNSRSQLIQSCFKLITICIRDNEKAKLSETQLVYLLNIIRPDLEEPDRQSTVFALIRALIGRKFMAPEVYDIMDLVGEIMVTNQAKEIRDQARSVYFMFLMDYPQGRDRLKKQISFIVRNLEYVHETGRVSVMELQHQIIDKFGDAILMEYAESMFLGLVLRLVNDDSAKCREMSAELIKLLLSRCTDDKLTTVYRLLDKWMNQSNKPNLQRASCQVYGLIMDVFTSKAVAAGLVPRLAHLLEENKAPEIHPDDGDEEMEVDFPWEVAYYSLSTLSKIAKSFPELMYGEDAMAMWYGVKEMLLHPHAWIRASSGRLFGHYFANVDAEDRTHKGDIQCEFLSRENLSDLVLKFIEQLKSHYLTEEQANQIVRNLFFISKCLYYLPAEEDTRQNDDEDDKEAREDIAVNGKLEEKINTAQAKLDQRPTRNAHYWMFRRLTFTARGSLQNKGNSKNILMRSSIFKCFAAIANHMQAEELPPYLVSMITPIYRVTNDQQIKDDKEFEDLKQLGNEVLNMVQQKAGSTVYFAAYQRVRQRAADVRQERKTKRALEAVADPQLAAQRKIERRQKKRKTMKSTPQF</sequence>
<dbReference type="InterPro" id="IPR046523">
    <property type="entry name" value="UTP20_dom"/>
</dbReference>
<keyword evidence="6" id="KW-1185">Reference proteome</keyword>
<dbReference type="Pfam" id="PF07539">
    <property type="entry name" value="UTP20_N"/>
    <property type="match status" value="1"/>
</dbReference>
<feature type="region of interest" description="Disordered" evidence="1">
    <location>
        <begin position="1398"/>
        <end position="1432"/>
    </location>
</feature>
<feature type="domain" description="U3 small nucleolar RNA-associated protein 20 N-terminal" evidence="2">
    <location>
        <begin position="583"/>
        <end position="1215"/>
    </location>
</feature>
<feature type="compositionally biased region" description="Basic and acidic residues" evidence="1">
    <location>
        <begin position="1398"/>
        <end position="1415"/>
    </location>
</feature>
<accession>A0A8H7S4L0</accession>
<dbReference type="Pfam" id="PF20416">
    <property type="entry name" value="UTP20"/>
    <property type="match status" value="1"/>
</dbReference>
<dbReference type="InterPro" id="IPR016024">
    <property type="entry name" value="ARM-type_fold"/>
</dbReference>
<feature type="compositionally biased region" description="Basic residues" evidence="1">
    <location>
        <begin position="2369"/>
        <end position="2379"/>
    </location>
</feature>
<name>A0A8H7S4L0_9FUNG</name>
<dbReference type="InterPro" id="IPR011430">
    <property type="entry name" value="UTP20_N"/>
</dbReference>
<evidence type="ECO:0000259" key="4">
    <source>
        <dbReference type="Pfam" id="PF23099"/>
    </source>
</evidence>
<evidence type="ECO:0000256" key="1">
    <source>
        <dbReference type="SAM" id="MobiDB-lite"/>
    </source>
</evidence>
<dbReference type="Proteomes" id="UP000646827">
    <property type="component" value="Unassembled WGS sequence"/>
</dbReference>
<dbReference type="InterPro" id="IPR011989">
    <property type="entry name" value="ARM-like"/>
</dbReference>
<evidence type="ECO:0000313" key="6">
    <source>
        <dbReference type="Proteomes" id="UP000646827"/>
    </source>
</evidence>
<gene>
    <name evidence="5" type="ORF">INT45_007961</name>
</gene>
<dbReference type="Gene3D" id="1.25.10.10">
    <property type="entry name" value="Leucine-rich Repeat Variant"/>
    <property type="match status" value="2"/>
</dbReference>
<dbReference type="PANTHER" id="PTHR17695">
    <property type="entry name" value="SMALL SUBUNIT PROCESSOME COMPONENT 20 HOMOLOG"/>
    <property type="match status" value="1"/>
</dbReference>
<feature type="region of interest" description="Disordered" evidence="1">
    <location>
        <begin position="2365"/>
        <end position="2385"/>
    </location>
</feature>
<comment type="caution">
    <text evidence="5">The sequence shown here is derived from an EMBL/GenBank/DDBJ whole genome shotgun (WGS) entry which is preliminary data.</text>
</comment>
<protein>
    <submittedName>
        <fullName evidence="5">Uncharacterized protein</fullName>
    </submittedName>
</protein>
<dbReference type="GO" id="GO:0030686">
    <property type="term" value="C:90S preribosome"/>
    <property type="evidence" value="ECO:0007669"/>
    <property type="project" value="TreeGrafter"/>
</dbReference>
<dbReference type="OrthoDB" id="360653at2759"/>
<feature type="domain" description="U3 small nucleolar RNA-associated protein 20 C-terminal" evidence="4">
    <location>
        <begin position="2113"/>
        <end position="2380"/>
    </location>
</feature>
<dbReference type="EMBL" id="JAEPRB010000092">
    <property type="protein sequence ID" value="KAG2222075.1"/>
    <property type="molecule type" value="Genomic_DNA"/>
</dbReference>
<dbReference type="GO" id="GO:0032040">
    <property type="term" value="C:small-subunit processome"/>
    <property type="evidence" value="ECO:0007669"/>
    <property type="project" value="TreeGrafter"/>
</dbReference>
<reference evidence="5 6" key="1">
    <citation type="submission" date="2020-12" db="EMBL/GenBank/DDBJ databases">
        <title>Metabolic potential, ecology and presence of endohyphal bacteria is reflected in genomic diversity of Mucoromycotina.</title>
        <authorList>
            <person name="Muszewska A."/>
            <person name="Okrasinska A."/>
            <person name="Steczkiewicz K."/>
            <person name="Drgas O."/>
            <person name="Orlowska M."/>
            <person name="Perlinska-Lenart U."/>
            <person name="Aleksandrzak-Piekarczyk T."/>
            <person name="Szatraj K."/>
            <person name="Zielenkiewicz U."/>
            <person name="Pilsyk S."/>
            <person name="Malc E."/>
            <person name="Mieczkowski P."/>
            <person name="Kruszewska J.S."/>
            <person name="Biernat P."/>
            <person name="Pawlowska J."/>
        </authorList>
    </citation>
    <scope>NUCLEOTIDE SEQUENCE [LARGE SCALE GENOMIC DNA]</scope>
    <source>
        <strain evidence="5 6">CBS 142.35</strain>
    </source>
</reference>
<evidence type="ECO:0000259" key="2">
    <source>
        <dbReference type="Pfam" id="PF07539"/>
    </source>
</evidence>
<organism evidence="5 6">
    <name type="scientific">Circinella minor</name>
    <dbReference type="NCBI Taxonomy" id="1195481"/>
    <lineage>
        <taxon>Eukaryota</taxon>
        <taxon>Fungi</taxon>
        <taxon>Fungi incertae sedis</taxon>
        <taxon>Mucoromycota</taxon>
        <taxon>Mucoromycotina</taxon>
        <taxon>Mucoromycetes</taxon>
        <taxon>Mucorales</taxon>
        <taxon>Lichtheimiaceae</taxon>
        <taxon>Circinella</taxon>
    </lineage>
</organism>
<dbReference type="Pfam" id="PF23099">
    <property type="entry name" value="UTP20_C"/>
    <property type="match status" value="1"/>
</dbReference>
<dbReference type="SUPFAM" id="SSF48371">
    <property type="entry name" value="ARM repeat"/>
    <property type="match status" value="3"/>
</dbReference>
<dbReference type="InterPro" id="IPR057525">
    <property type="entry name" value="UTP20_C"/>
</dbReference>